<dbReference type="HOGENOM" id="CLU_1955615_0_0_0"/>
<evidence type="ECO:0000256" key="2">
    <source>
        <dbReference type="SAM" id="Phobius"/>
    </source>
</evidence>
<dbReference type="STRING" id="671143.DAMO_0469"/>
<reference evidence="3 4" key="1">
    <citation type="journal article" date="2010" name="Nature">
        <title>Nitrite-driven anaerobic methane oxidation by oxygenic bacteria.</title>
        <authorList>
            <person name="Ettwig K.F."/>
            <person name="Butler M.K."/>
            <person name="Le Paslier D."/>
            <person name="Pelletier E."/>
            <person name="Mangenot S."/>
            <person name="Kuypers M.M.M."/>
            <person name="Schreiber F."/>
            <person name="Dutilh B.E."/>
            <person name="Zedelius J."/>
            <person name="de Beer D."/>
            <person name="Gloerich J."/>
            <person name="Wessels H.J.C.T."/>
            <person name="van Allen T."/>
            <person name="Luesken F."/>
            <person name="Wu M."/>
            <person name="van de Pas-Schoonen K.T."/>
            <person name="Op den Camp H.J.M."/>
            <person name="Janssen-Megens E.M."/>
            <person name="Francoijs K-J."/>
            <person name="Stunnenberg H."/>
            <person name="Weissenbach J."/>
            <person name="Jetten M.S.M."/>
            <person name="Strous M."/>
        </authorList>
    </citation>
    <scope>NUCLEOTIDE SEQUENCE [LARGE SCALE GENOMIC DNA]</scope>
</reference>
<gene>
    <name evidence="3" type="ORF">DAMO_0469</name>
</gene>
<evidence type="ECO:0000256" key="1">
    <source>
        <dbReference type="SAM" id="MobiDB-lite"/>
    </source>
</evidence>
<feature type="transmembrane region" description="Helical" evidence="2">
    <location>
        <begin position="14"/>
        <end position="34"/>
    </location>
</feature>
<name>D5MJW2_METO1</name>
<dbReference type="AlphaFoldDB" id="D5MJW2"/>
<keyword evidence="2" id="KW-0812">Transmembrane</keyword>
<evidence type="ECO:0000313" key="3">
    <source>
        <dbReference type="EMBL" id="CBE67545.1"/>
    </source>
</evidence>
<dbReference type="Proteomes" id="UP000006898">
    <property type="component" value="Chromosome"/>
</dbReference>
<dbReference type="EMBL" id="FP565575">
    <property type="protein sequence ID" value="CBE67545.1"/>
    <property type="molecule type" value="Genomic_DNA"/>
</dbReference>
<sequence>MCRFSVRRVSFRHLFSFFAVCMIVTSSYVLFNVLDLDGSASRERAQACGFEAVMPDSSGEIKPPAARTPASSLGSLRSLLFTATDYSSLTSRLTIPLPSSYRIVHTRKTTHSESASPAQGSEPAQRSA</sequence>
<evidence type="ECO:0000313" key="4">
    <source>
        <dbReference type="Proteomes" id="UP000006898"/>
    </source>
</evidence>
<organism evidence="3 4">
    <name type="scientific">Methylomirabilis oxygeniifera</name>
    <dbReference type="NCBI Taxonomy" id="671143"/>
    <lineage>
        <taxon>Bacteria</taxon>
        <taxon>Candidatus Methylomirabilota</taxon>
        <taxon>Candidatus Methylomirabilia</taxon>
        <taxon>Candidatus Methylomirabilales</taxon>
        <taxon>Candidatus Methylomirabilaceae</taxon>
        <taxon>Candidatus Methylomirabilis</taxon>
    </lineage>
</organism>
<feature type="region of interest" description="Disordered" evidence="1">
    <location>
        <begin position="106"/>
        <end position="128"/>
    </location>
</feature>
<dbReference type="KEGG" id="mox:DAMO_0469"/>
<feature type="compositionally biased region" description="Polar residues" evidence="1">
    <location>
        <begin position="112"/>
        <end position="128"/>
    </location>
</feature>
<keyword evidence="2" id="KW-1133">Transmembrane helix</keyword>
<proteinExistence type="predicted"/>
<accession>D5MJW2</accession>
<keyword evidence="2" id="KW-0472">Membrane</keyword>
<protein>
    <submittedName>
        <fullName evidence="3">Uncharacterized protein</fullName>
    </submittedName>
</protein>